<dbReference type="NCBIfam" id="TIGR00334">
    <property type="entry name" value="5S_RNA_mat_M5"/>
    <property type="match status" value="1"/>
</dbReference>
<dbReference type="GO" id="GO:0046872">
    <property type="term" value="F:metal ion binding"/>
    <property type="evidence" value="ECO:0007669"/>
    <property type="project" value="UniProtKB-KW"/>
</dbReference>
<keyword evidence="5" id="KW-0479">Metal-binding</keyword>
<evidence type="ECO:0000313" key="15">
    <source>
        <dbReference type="Proteomes" id="UP000051984"/>
    </source>
</evidence>
<dbReference type="RefSeq" id="WP_010490956.1">
    <property type="nucleotide sequence ID" value="NZ_AZCT01000004.1"/>
</dbReference>
<comment type="catalytic activity">
    <reaction evidence="11">
        <text>Endonucleolytic cleavage of RNA, removing 21 and 42 nucleotides, respectively, from the 5'- and 3'-termini of a 5S-rRNA precursor.</text>
        <dbReference type="EC" id="3.1.26.8"/>
    </reaction>
</comment>
<keyword evidence="8 11" id="KW-0378">Hydrolase</keyword>
<keyword evidence="4 11" id="KW-0540">Nuclease</keyword>
<accession>A0A0R1EUW8</accession>
<dbReference type="GO" id="GO:0019843">
    <property type="term" value="F:rRNA binding"/>
    <property type="evidence" value="ECO:0007669"/>
    <property type="project" value="UniProtKB-KW"/>
</dbReference>
<dbReference type="EMBL" id="AZCT01000004">
    <property type="protein sequence ID" value="KRK12766.1"/>
    <property type="molecule type" value="Genomic_DNA"/>
</dbReference>
<dbReference type="SUPFAM" id="SSF110455">
    <property type="entry name" value="Toprim domain"/>
    <property type="match status" value="1"/>
</dbReference>
<evidence type="ECO:0000256" key="9">
    <source>
        <dbReference type="ARBA" id="ARBA00022842"/>
    </source>
</evidence>
<dbReference type="PROSITE" id="PS50880">
    <property type="entry name" value="TOPRIM"/>
    <property type="match status" value="1"/>
</dbReference>
<evidence type="ECO:0000256" key="6">
    <source>
        <dbReference type="ARBA" id="ARBA00022730"/>
    </source>
</evidence>
<evidence type="ECO:0000256" key="3">
    <source>
        <dbReference type="ARBA" id="ARBA00022552"/>
    </source>
</evidence>
<dbReference type="InterPro" id="IPR006171">
    <property type="entry name" value="TOPRIM_dom"/>
</dbReference>
<comment type="function">
    <text evidence="11">Required for correct processing of both the 5' and 3' ends of 5S rRNA precursor. Cleaves both sides of a double-stranded region yielding mature 5S rRNA in one step.</text>
</comment>
<keyword evidence="1 11" id="KW-0963">Cytoplasm</keyword>
<reference evidence="14 15" key="1">
    <citation type="journal article" date="2015" name="Genome Announc.">
        <title>Expanding the biotechnology potential of lactobacilli through comparative genomics of 213 strains and associated genera.</title>
        <authorList>
            <person name="Sun Z."/>
            <person name="Harris H.M."/>
            <person name="McCann A."/>
            <person name="Guo C."/>
            <person name="Argimon S."/>
            <person name="Zhang W."/>
            <person name="Yang X."/>
            <person name="Jeffery I.B."/>
            <person name="Cooney J.C."/>
            <person name="Kagawa T.F."/>
            <person name="Liu W."/>
            <person name="Song Y."/>
            <person name="Salvetti E."/>
            <person name="Wrobel A."/>
            <person name="Rasinkangas P."/>
            <person name="Parkhill J."/>
            <person name="Rea M.C."/>
            <person name="O'Sullivan O."/>
            <person name="Ritari J."/>
            <person name="Douillard F.P."/>
            <person name="Paul Ross R."/>
            <person name="Yang R."/>
            <person name="Briner A.E."/>
            <person name="Felis G.E."/>
            <person name="de Vos W.M."/>
            <person name="Barrangou R."/>
            <person name="Klaenhammer T.R."/>
            <person name="Caufield P.W."/>
            <person name="Cui Y."/>
            <person name="Zhang H."/>
            <person name="O'Toole P.W."/>
        </authorList>
    </citation>
    <scope>NUCLEOTIDE SEQUENCE [LARGE SCALE GENOMIC DNA]</scope>
    <source>
        <strain evidence="14 15">DSM 20178</strain>
    </source>
</reference>
<protein>
    <recommendedName>
        <fullName evidence="11 12">Ribonuclease M5</fullName>
        <ecNumber evidence="11 12">3.1.26.8</ecNumber>
    </recommendedName>
    <alternativeName>
        <fullName evidence="11">RNase M5</fullName>
    </alternativeName>
    <alternativeName>
        <fullName evidence="11">Ribosomal RNA terminal maturase M5</fullName>
    </alternativeName>
</protein>
<dbReference type="AlphaFoldDB" id="A0A0R1EUW8"/>
<dbReference type="GO" id="GO:0043822">
    <property type="term" value="F:ribonuclease M5 activity"/>
    <property type="evidence" value="ECO:0007669"/>
    <property type="project" value="UniProtKB-UniRule"/>
</dbReference>
<dbReference type="GO" id="GO:0005737">
    <property type="term" value="C:cytoplasm"/>
    <property type="evidence" value="ECO:0007669"/>
    <property type="project" value="UniProtKB-SubCell"/>
</dbReference>
<keyword evidence="6 11" id="KW-0699">rRNA-binding</keyword>
<dbReference type="InterPro" id="IPR004466">
    <property type="entry name" value="RNase_M5"/>
</dbReference>
<dbReference type="InterPro" id="IPR025156">
    <property type="entry name" value="RNase_M5_C"/>
</dbReference>
<dbReference type="SMART" id="SM00493">
    <property type="entry name" value="TOPRIM"/>
    <property type="match status" value="1"/>
</dbReference>
<keyword evidence="10 11" id="KW-0694">RNA-binding</keyword>
<sequence>MTTIKQIVVVEGRDDTKRLKETFGDIDTIETRGSAIDDTTLARIRQAQAKRGVIVLTDPDFPGEKIRKTISRAVPGVTHAFLPRAEGVPAHKGSLGIEHATPAALRAALQHLFTEVPDAPQVISQQDLLAAHLIGGAGSRQRREQLGELLHIGYTNGKQLLRRLTEFRISRAAFFAALDQVNGGRDDHA</sequence>
<dbReference type="GO" id="GO:0006364">
    <property type="term" value="P:rRNA processing"/>
    <property type="evidence" value="ECO:0007669"/>
    <property type="project" value="UniProtKB-UniRule"/>
</dbReference>
<dbReference type="HAMAP" id="MF_01469">
    <property type="entry name" value="RNase_M5"/>
    <property type="match status" value="1"/>
</dbReference>
<proteinExistence type="inferred from homology"/>
<evidence type="ECO:0000259" key="13">
    <source>
        <dbReference type="PROSITE" id="PS50880"/>
    </source>
</evidence>
<gene>
    <name evidence="11" type="primary">rnmV</name>
    <name evidence="14" type="ORF">FD51_GL002349</name>
</gene>
<evidence type="ECO:0000256" key="7">
    <source>
        <dbReference type="ARBA" id="ARBA00022759"/>
    </source>
</evidence>
<dbReference type="CDD" id="cd01027">
    <property type="entry name" value="TOPRIM_RNase_M5_like"/>
    <property type="match status" value="1"/>
</dbReference>
<evidence type="ECO:0000256" key="5">
    <source>
        <dbReference type="ARBA" id="ARBA00022723"/>
    </source>
</evidence>
<dbReference type="Pfam" id="PF13331">
    <property type="entry name" value="DUF4093"/>
    <property type="match status" value="1"/>
</dbReference>
<evidence type="ECO:0000256" key="12">
    <source>
        <dbReference type="NCBIfam" id="TIGR00334"/>
    </source>
</evidence>
<keyword evidence="2 11" id="KW-0690">Ribosome biogenesis</keyword>
<comment type="subcellular location">
    <subcellularLocation>
        <location evidence="11">Cytoplasm</location>
    </subcellularLocation>
</comment>
<dbReference type="InterPro" id="IPR034141">
    <property type="entry name" value="TOPRIM_RNase_M5-like"/>
</dbReference>
<evidence type="ECO:0000256" key="2">
    <source>
        <dbReference type="ARBA" id="ARBA00022517"/>
    </source>
</evidence>
<keyword evidence="7 11" id="KW-0255">Endonuclease</keyword>
<keyword evidence="9" id="KW-0460">Magnesium</keyword>
<evidence type="ECO:0000256" key="4">
    <source>
        <dbReference type="ARBA" id="ARBA00022722"/>
    </source>
</evidence>
<evidence type="ECO:0000256" key="11">
    <source>
        <dbReference type="HAMAP-Rule" id="MF_01469"/>
    </source>
</evidence>
<dbReference type="FunFam" id="3.40.1360.10:FF:000006">
    <property type="entry name" value="Ribonuclease M5"/>
    <property type="match status" value="1"/>
</dbReference>
<dbReference type="EC" id="3.1.26.8" evidence="11 12"/>
<organism evidence="14 15">
    <name type="scientific">Lacticaseibacillus zeae DSM 20178 = KCTC 3804</name>
    <dbReference type="NCBI Taxonomy" id="1423816"/>
    <lineage>
        <taxon>Bacteria</taxon>
        <taxon>Bacillati</taxon>
        <taxon>Bacillota</taxon>
        <taxon>Bacilli</taxon>
        <taxon>Lactobacillales</taxon>
        <taxon>Lactobacillaceae</taxon>
        <taxon>Lacticaseibacillus</taxon>
    </lineage>
</organism>
<name>A0A0R1EUW8_LACZE</name>
<evidence type="ECO:0000256" key="10">
    <source>
        <dbReference type="ARBA" id="ARBA00022884"/>
    </source>
</evidence>
<dbReference type="Gene3D" id="3.40.1360.10">
    <property type="match status" value="1"/>
</dbReference>
<feature type="domain" description="Toprim" evidence="13">
    <location>
        <begin position="5"/>
        <end position="89"/>
    </location>
</feature>
<comment type="similarity">
    <text evidence="11">Belongs to the ribonuclease M5 family.</text>
</comment>
<dbReference type="PATRIC" id="fig|1423816.3.peg.2446"/>
<dbReference type="PANTHER" id="PTHR39156:SF1">
    <property type="entry name" value="RIBONUCLEASE M5"/>
    <property type="match status" value="1"/>
</dbReference>
<evidence type="ECO:0000313" key="14">
    <source>
        <dbReference type="EMBL" id="KRK12766.1"/>
    </source>
</evidence>
<evidence type="ECO:0000256" key="1">
    <source>
        <dbReference type="ARBA" id="ARBA00022490"/>
    </source>
</evidence>
<evidence type="ECO:0000256" key="8">
    <source>
        <dbReference type="ARBA" id="ARBA00022801"/>
    </source>
</evidence>
<dbReference type="eggNOG" id="COG1658">
    <property type="taxonomic scope" value="Bacteria"/>
</dbReference>
<dbReference type="PANTHER" id="PTHR39156">
    <property type="entry name" value="RIBONUCLEASE M5"/>
    <property type="match status" value="1"/>
</dbReference>
<comment type="caution">
    <text evidence="14">The sequence shown here is derived from an EMBL/GenBank/DDBJ whole genome shotgun (WGS) entry which is preliminary data.</text>
</comment>
<dbReference type="Proteomes" id="UP000051984">
    <property type="component" value="Unassembled WGS sequence"/>
</dbReference>
<keyword evidence="3 11" id="KW-0698">rRNA processing</keyword>
<dbReference type="Pfam" id="PF01751">
    <property type="entry name" value="Toprim"/>
    <property type="match status" value="1"/>
</dbReference>